<organism evidence="2 3">
    <name type="scientific">Thermanaerosceptrum fracticalcis</name>
    <dbReference type="NCBI Taxonomy" id="1712410"/>
    <lineage>
        <taxon>Bacteria</taxon>
        <taxon>Bacillati</taxon>
        <taxon>Bacillota</taxon>
        <taxon>Clostridia</taxon>
        <taxon>Eubacteriales</taxon>
        <taxon>Peptococcaceae</taxon>
        <taxon>Thermanaerosceptrum</taxon>
    </lineage>
</organism>
<accession>A0A7G6E155</accession>
<name>A0A7G6E155_THEFR</name>
<dbReference type="GO" id="GO:0004371">
    <property type="term" value="F:glycerone kinase activity"/>
    <property type="evidence" value="ECO:0007669"/>
    <property type="project" value="InterPro"/>
</dbReference>
<dbReference type="Pfam" id="PF13684">
    <property type="entry name" value="FakA-like_C"/>
    <property type="match status" value="1"/>
</dbReference>
<dbReference type="InterPro" id="IPR050270">
    <property type="entry name" value="DegV_domain_contain"/>
</dbReference>
<dbReference type="SMART" id="SM01120">
    <property type="entry name" value="Dak2"/>
    <property type="match status" value="1"/>
</dbReference>
<dbReference type="InterPro" id="IPR019986">
    <property type="entry name" value="YloV-like"/>
</dbReference>
<dbReference type="NCBIfam" id="TIGR03599">
    <property type="entry name" value="YloV"/>
    <property type="match status" value="1"/>
</dbReference>
<dbReference type="InterPro" id="IPR033470">
    <property type="entry name" value="FakA-like_C"/>
</dbReference>
<dbReference type="KEGG" id="tfr:BR63_05480"/>
<dbReference type="InterPro" id="IPR004007">
    <property type="entry name" value="DhaL_dom"/>
</dbReference>
<dbReference type="InterPro" id="IPR036117">
    <property type="entry name" value="DhaL_dom_sf"/>
</dbReference>
<dbReference type="PANTHER" id="PTHR33434:SF4">
    <property type="entry name" value="PHOSPHATASE PROTEIN"/>
    <property type="match status" value="1"/>
</dbReference>
<dbReference type="SUPFAM" id="SSF101473">
    <property type="entry name" value="DhaL-like"/>
    <property type="match status" value="1"/>
</dbReference>
<protein>
    <submittedName>
        <fullName evidence="2">DAK2 domain-containing protein</fullName>
    </submittedName>
</protein>
<dbReference type="Proteomes" id="UP000515847">
    <property type="component" value="Chromosome"/>
</dbReference>
<dbReference type="PROSITE" id="PS51480">
    <property type="entry name" value="DHAL"/>
    <property type="match status" value="1"/>
</dbReference>
<dbReference type="AlphaFoldDB" id="A0A7G6E155"/>
<dbReference type="Pfam" id="PF21645">
    <property type="entry name" value="FakA-like_M"/>
    <property type="match status" value="1"/>
</dbReference>
<reference evidence="2 3" key="1">
    <citation type="journal article" date="2019" name="Front. Microbiol.">
        <title>Thermoanaerosceptrum fracticalcis gen. nov. sp. nov., a Novel Fumarate-Fermenting Microorganism From a Deep Fractured Carbonate Aquifer of the US Great Basin.</title>
        <authorList>
            <person name="Hamilton-Brehm S.D."/>
            <person name="Stewart L.E."/>
            <person name="Zavarin M."/>
            <person name="Caldwell M."/>
            <person name="Lawson P.A."/>
            <person name="Onstott T.C."/>
            <person name="Grzymski J."/>
            <person name="Neveux I."/>
            <person name="Lollar B.S."/>
            <person name="Russell C.E."/>
            <person name="Moser D.P."/>
        </authorList>
    </citation>
    <scope>NUCLEOTIDE SEQUENCE [LARGE SCALE GENOMIC DNA]</scope>
    <source>
        <strain evidence="2 3">DRI-13</strain>
    </source>
</reference>
<keyword evidence="3" id="KW-1185">Reference proteome</keyword>
<dbReference type="Gene3D" id="1.25.40.340">
    <property type="match status" value="1"/>
</dbReference>
<dbReference type="SMART" id="SM01121">
    <property type="entry name" value="Dak1_2"/>
    <property type="match status" value="1"/>
</dbReference>
<sequence length="539" mass="58270">MKTKELDGRLWLKLIVTASKYLEDRKNLVDSLNVFPVPDGDTGTNMSLTMASAAKAVLQKQDEHIGNCAKQVAYGALMGARGNSGVILSQLFAGFAKRAEGLDSLGPQVFSEALESAVQAAYKAVMNPVEGTILTVAREASEAGREAAIQPHATIDSVLEAAHKGAIASLQRTPTLLPVLKQAGVVDAGGQGLVYILEGMLSSLKGLDVSDLVIETEEFKPAVAAAGYAPNGDVLEYQYCTEFILKKTLNDLPLDTIRKNLTDKGDCLLVVGNPDTAKIHIHTNYPGTVLDYCINFGSLHEIQIHNMSEQNKEMQLKARAKKHLGLIAVAVGNGLVEIFKSLGVDIIISGGQTMNPSTENFVEAIENILAEEVIILPNNSNVVLAARQAAKLSSKPVEVINTKTIPQGIAALMAFNAEYDLMANKSKMEDASKEVISLEITYAVREAQFEGHDIQKGQILGLVDGKLVTTGSNVKDTVETVIDRTLRNDHELVTIYYGEGIGEEEAHNLVEYLADKYPGIDFELHFGGQPLYYYLISLE</sequence>
<dbReference type="RefSeq" id="WP_034424171.1">
    <property type="nucleotide sequence ID" value="NZ_CP045798.1"/>
</dbReference>
<evidence type="ECO:0000259" key="1">
    <source>
        <dbReference type="PROSITE" id="PS51480"/>
    </source>
</evidence>
<dbReference type="OrthoDB" id="9760324at2"/>
<dbReference type="GO" id="GO:0006071">
    <property type="term" value="P:glycerol metabolic process"/>
    <property type="evidence" value="ECO:0007669"/>
    <property type="project" value="InterPro"/>
</dbReference>
<dbReference type="InterPro" id="IPR048394">
    <property type="entry name" value="FakA-like_M"/>
</dbReference>
<proteinExistence type="predicted"/>
<dbReference type="Pfam" id="PF02734">
    <property type="entry name" value="Dak2"/>
    <property type="match status" value="1"/>
</dbReference>
<feature type="domain" description="DhaL" evidence="1">
    <location>
        <begin position="9"/>
        <end position="202"/>
    </location>
</feature>
<gene>
    <name evidence="2" type="ORF">BR63_05480</name>
</gene>
<evidence type="ECO:0000313" key="3">
    <source>
        <dbReference type="Proteomes" id="UP000515847"/>
    </source>
</evidence>
<dbReference type="PANTHER" id="PTHR33434">
    <property type="entry name" value="DEGV DOMAIN-CONTAINING PROTEIN DR_1986-RELATED"/>
    <property type="match status" value="1"/>
</dbReference>
<dbReference type="EMBL" id="CP045798">
    <property type="protein sequence ID" value="QNB45809.1"/>
    <property type="molecule type" value="Genomic_DNA"/>
</dbReference>
<evidence type="ECO:0000313" key="2">
    <source>
        <dbReference type="EMBL" id="QNB45809.1"/>
    </source>
</evidence>